<comment type="caution">
    <text evidence="2">The sequence shown here is derived from an EMBL/GenBank/DDBJ whole genome shotgun (WGS) entry which is preliminary data.</text>
</comment>
<accession>A0A0D8IYP8</accession>
<dbReference type="CDD" id="cd02230">
    <property type="entry name" value="cupin_HP0902-like"/>
    <property type="match status" value="1"/>
</dbReference>
<keyword evidence="3" id="KW-1185">Reference proteome</keyword>
<protein>
    <submittedName>
        <fullName evidence="2">Cupin</fullName>
    </submittedName>
</protein>
<name>A0A0D8IYP8_9FIRM</name>
<evidence type="ECO:0000259" key="1">
    <source>
        <dbReference type="Pfam" id="PF07883"/>
    </source>
</evidence>
<dbReference type="InterPro" id="IPR014710">
    <property type="entry name" value="RmlC-like_jellyroll"/>
</dbReference>
<dbReference type="AlphaFoldDB" id="A0A0D8IYP8"/>
<dbReference type="Proteomes" id="UP000032483">
    <property type="component" value="Unassembled WGS sequence"/>
</dbReference>
<dbReference type="Gene3D" id="2.60.120.10">
    <property type="entry name" value="Jelly Rolls"/>
    <property type="match status" value="1"/>
</dbReference>
<sequence>MKEKVGEVFFIAMDNPAIPGCTISKAVHDGANDIICFSLSRNTDISAEIYPYHKLIIMAEGVIEIYGADGFRRNLHTSDSIITLTDTPMGIRTAEGAVYTEVSIRRRDIMNEAIKAGEVFRLAEIVPYQDGKIVNMDVVHNDKMKFVIMAFDAGTELSEHAAPGEALIFVLDGEGVIGYEGKEHPIKAGENFRFAKAGIHSVKAAKRFKMALLLTLES</sequence>
<proteinExistence type="predicted"/>
<dbReference type="SUPFAM" id="SSF51182">
    <property type="entry name" value="RmlC-like cupins"/>
    <property type="match status" value="1"/>
</dbReference>
<dbReference type="PANTHER" id="PTHR37694">
    <property type="entry name" value="SLR8022 PROTEIN"/>
    <property type="match status" value="1"/>
</dbReference>
<dbReference type="InterPro" id="IPR011051">
    <property type="entry name" value="RmlC_Cupin_sf"/>
</dbReference>
<reference evidence="2" key="1">
    <citation type="submission" date="2015-02" db="EMBL/GenBank/DDBJ databases">
        <title>A novel member of the family Ruminococcaceae isolated from human feces.</title>
        <authorList>
            <person name="Shkoporov A.N."/>
            <person name="Chaplin A.V."/>
            <person name="Motuzova O.V."/>
            <person name="Kafarskaia L.I."/>
            <person name="Khokhlova E.V."/>
            <person name="Efimov B.A."/>
        </authorList>
    </citation>
    <scope>NUCLEOTIDE SEQUENCE [LARGE SCALE GENOMIC DNA]</scope>
    <source>
        <strain evidence="2">585-1</strain>
    </source>
</reference>
<feature type="domain" description="Cupin type-2" evidence="1">
    <location>
        <begin position="148"/>
        <end position="210"/>
    </location>
</feature>
<gene>
    <name evidence="2" type="ORF">TQ39_09615</name>
</gene>
<organism evidence="2 3">
    <name type="scientific">Ruthenibacterium lactatiformans</name>
    <dbReference type="NCBI Taxonomy" id="1550024"/>
    <lineage>
        <taxon>Bacteria</taxon>
        <taxon>Bacillati</taxon>
        <taxon>Bacillota</taxon>
        <taxon>Clostridia</taxon>
        <taxon>Eubacteriales</taxon>
        <taxon>Oscillospiraceae</taxon>
        <taxon>Ruthenibacterium</taxon>
    </lineage>
</organism>
<dbReference type="InterPro" id="IPR013096">
    <property type="entry name" value="Cupin_2"/>
</dbReference>
<evidence type="ECO:0000313" key="3">
    <source>
        <dbReference type="Proteomes" id="UP000032483"/>
    </source>
</evidence>
<dbReference type="PANTHER" id="PTHR37694:SF1">
    <property type="entry name" value="SLR8022 PROTEIN"/>
    <property type="match status" value="1"/>
</dbReference>
<dbReference type="Pfam" id="PF07883">
    <property type="entry name" value="Cupin_2"/>
    <property type="match status" value="1"/>
</dbReference>
<dbReference type="EMBL" id="JXXK01000012">
    <property type="protein sequence ID" value="KJF39820.1"/>
    <property type="molecule type" value="Genomic_DNA"/>
</dbReference>
<dbReference type="PATRIC" id="fig|1550024.3.peg.2194"/>
<evidence type="ECO:0000313" key="2">
    <source>
        <dbReference type="EMBL" id="KJF39820.1"/>
    </source>
</evidence>